<dbReference type="PANTHER" id="PTHR38340:SF1">
    <property type="entry name" value="S-LAYER PROTEIN"/>
    <property type="match status" value="1"/>
</dbReference>
<evidence type="ECO:0000256" key="3">
    <source>
        <dbReference type="SAM" id="MobiDB-lite"/>
    </source>
</evidence>
<name>A0A7S9QDY5_9RHOB</name>
<feature type="domain" description="Hedgehog/Intein (Hint)" evidence="4">
    <location>
        <begin position="808"/>
        <end position="946"/>
    </location>
</feature>
<dbReference type="SUPFAM" id="SSF51120">
    <property type="entry name" value="beta-Roll"/>
    <property type="match status" value="4"/>
</dbReference>
<dbReference type="AlphaFoldDB" id="A0A7S9QDY5"/>
<gene>
    <name evidence="5" type="ORF">I0K15_02380</name>
</gene>
<evidence type="ECO:0000256" key="1">
    <source>
        <dbReference type="ARBA" id="ARBA00004613"/>
    </source>
</evidence>
<evidence type="ECO:0000256" key="2">
    <source>
        <dbReference type="ARBA" id="ARBA00022525"/>
    </source>
</evidence>
<dbReference type="Gene3D" id="2.150.10.10">
    <property type="entry name" value="Serralysin-like metalloprotease, C-terminal"/>
    <property type="match status" value="5"/>
</dbReference>
<dbReference type="InterPro" id="IPR018511">
    <property type="entry name" value="Hemolysin-typ_Ca-bd_CS"/>
</dbReference>
<dbReference type="Pfam" id="PF13403">
    <property type="entry name" value="Hint_2"/>
    <property type="match status" value="1"/>
</dbReference>
<dbReference type="GO" id="GO:0005509">
    <property type="term" value="F:calcium ion binding"/>
    <property type="evidence" value="ECO:0007669"/>
    <property type="project" value="InterPro"/>
</dbReference>
<dbReference type="InterPro" id="IPR011049">
    <property type="entry name" value="Serralysin-like_metalloprot_C"/>
</dbReference>
<comment type="subcellular location">
    <subcellularLocation>
        <location evidence="1">Secreted</location>
    </subcellularLocation>
</comment>
<dbReference type="InterPro" id="IPR036844">
    <property type="entry name" value="Hint_dom_sf"/>
</dbReference>
<dbReference type="RefSeq" id="WP_196103860.1">
    <property type="nucleotide sequence ID" value="NZ_CP064942.1"/>
</dbReference>
<feature type="compositionally biased region" description="Low complexity" evidence="3">
    <location>
        <begin position="263"/>
        <end position="276"/>
    </location>
</feature>
<feature type="region of interest" description="Disordered" evidence="3">
    <location>
        <begin position="195"/>
        <end position="217"/>
    </location>
</feature>
<feature type="region of interest" description="Disordered" evidence="3">
    <location>
        <begin position="668"/>
        <end position="736"/>
    </location>
</feature>
<dbReference type="Gene3D" id="2.170.16.10">
    <property type="entry name" value="Hedgehog/Intein (Hint) domain"/>
    <property type="match status" value="1"/>
</dbReference>
<feature type="compositionally biased region" description="Low complexity" evidence="3">
    <location>
        <begin position="229"/>
        <end position="247"/>
    </location>
</feature>
<feature type="region of interest" description="Disordered" evidence="3">
    <location>
        <begin position="999"/>
        <end position="1043"/>
    </location>
</feature>
<feature type="compositionally biased region" description="Polar residues" evidence="3">
    <location>
        <begin position="1026"/>
        <end position="1035"/>
    </location>
</feature>
<dbReference type="PANTHER" id="PTHR38340">
    <property type="entry name" value="S-LAYER PROTEIN"/>
    <property type="match status" value="1"/>
</dbReference>
<feature type="region of interest" description="Disordered" evidence="3">
    <location>
        <begin position="229"/>
        <end position="303"/>
    </location>
</feature>
<proteinExistence type="predicted"/>
<feature type="region of interest" description="Disordered" evidence="3">
    <location>
        <begin position="362"/>
        <end position="395"/>
    </location>
</feature>
<protein>
    <submittedName>
        <fullName evidence="5">Hint domain-containing protein</fullName>
    </submittedName>
</protein>
<organism evidence="5 6">
    <name type="scientific">Pontivivens ytuae</name>
    <dbReference type="NCBI Taxonomy" id="2789856"/>
    <lineage>
        <taxon>Bacteria</taxon>
        <taxon>Pseudomonadati</taxon>
        <taxon>Pseudomonadota</taxon>
        <taxon>Alphaproteobacteria</taxon>
        <taxon>Rhodobacterales</taxon>
        <taxon>Paracoccaceae</taxon>
        <taxon>Pontivivens</taxon>
    </lineage>
</organism>
<sequence length="1043" mass="108019">MVEADGGNDDILWDQVTITVTDGDTDNSLQRNSNDSADDQTFTITAFNEVIGGRNDEPELNVTYTSIDGGDRGTAQLTDAAGQSISGFYFQINNDDQDFRVFIPSEPNAGFDYRQNGNGELSGISRRNFSYGEVEAASADAYVISDPDVSNAKTWSTGEGDDLVQSGAASDDLSLGGGNDRAFAGGGFDTVSGGAGNDAISGQEGNDSLLGEAGADTLLGGDGSDTLLGGADADSLSGGAGADSLDGGSEDDSADTLEGGAGQDTLLGQGGDDVLQGGDGNDSIEGGLGNDTILGDGGTAEPTLTRQSFEWDDIPDPDNGGQIDDGDDLPNTLTQNTGLIEVTVTYTSQSPTGTQYDFETRSQNVDDINPGGSETPDGTSGAILRGFEDDDADEDDPFFRNVGTLRVDFAATGANVADEVQNVSFRINDIDEGSFQDVVSVRAFDASGQQVFVELTAGDRLSLTDEDGVAGAERAAAREDEGGTGPTDESASVLVNIEGPVSRIEIDYDGLQPGQQAVQVTDIFFDAVTPSTTPTSGDDTLVGGEGNDSIDGGAGADTIEGSEGDDTLFGGDGNDSITDFAGSDSVDAGAGADFVQITGAGGVSDTVEGGTGADTINVFTGDNSAHEVSGGEGNDSITVFDGAASTNTIDGGDGDDTIQGGDAFDTITGGEGNDVLDSGGNDDVVDGGIGDDTIRGFTGDDTLTGGEGADSIDAGDGADSIEGGEGDDTLLGGGDRDTFTLSGADGSDLIIGGESGDDFDRILLPEGGSFRIDYENNDRATERGTITFFDEEGETVGITTFSEIEEVVCFAAGTRIRTPDGARPVETLRPGDLVHTVDHGPQPIRWVGGRTVPARGRLAPVRIRAGTFGAPRDILVSQQHRILIRSPRAQLWFAASEVLAAAKHLVDGRNVTVEESAEVVTYVHILLDEHEVVMADGLPVETLQPGAWGMGTLDADQRDELLELFPDLRAHPDTGYGQAARYTLKRREAELLARELAAERTAPVETPKPPALVPVNASRPRRAQALTRSSHSTGGQRRRRRTY</sequence>
<evidence type="ECO:0000259" key="4">
    <source>
        <dbReference type="Pfam" id="PF13403"/>
    </source>
</evidence>
<keyword evidence="2" id="KW-0964">Secreted</keyword>
<dbReference type="InterPro" id="IPR050557">
    <property type="entry name" value="RTX_toxin/Mannuronan_C5-epim"/>
</dbReference>
<evidence type="ECO:0000313" key="6">
    <source>
        <dbReference type="Proteomes" id="UP000594800"/>
    </source>
</evidence>
<feature type="region of interest" description="Disordered" evidence="3">
    <location>
        <begin position="309"/>
        <end position="328"/>
    </location>
</feature>
<dbReference type="PROSITE" id="PS00330">
    <property type="entry name" value="HEMOLYSIN_CALCIUM"/>
    <property type="match status" value="9"/>
</dbReference>
<dbReference type="Proteomes" id="UP000594800">
    <property type="component" value="Chromosome"/>
</dbReference>
<feature type="compositionally biased region" description="Low complexity" evidence="3">
    <location>
        <begin position="709"/>
        <end position="721"/>
    </location>
</feature>
<dbReference type="InterPro" id="IPR028992">
    <property type="entry name" value="Hedgehog/Intein_dom"/>
</dbReference>
<feature type="compositionally biased region" description="Low complexity" evidence="3">
    <location>
        <begin position="673"/>
        <end position="682"/>
    </location>
</feature>
<keyword evidence="6" id="KW-1185">Reference proteome</keyword>
<accession>A0A7S9QDY5</accession>
<dbReference type="GO" id="GO:0005576">
    <property type="term" value="C:extracellular region"/>
    <property type="evidence" value="ECO:0007669"/>
    <property type="project" value="UniProtKB-SubCell"/>
</dbReference>
<dbReference type="Pfam" id="PF00353">
    <property type="entry name" value="HemolysinCabind"/>
    <property type="match status" value="7"/>
</dbReference>
<dbReference type="InterPro" id="IPR001343">
    <property type="entry name" value="Hemolysn_Ca-bd"/>
</dbReference>
<dbReference type="SUPFAM" id="SSF51294">
    <property type="entry name" value="Hedgehog/intein (Hint) domain"/>
    <property type="match status" value="1"/>
</dbReference>
<evidence type="ECO:0000313" key="5">
    <source>
        <dbReference type="EMBL" id="QPH54651.1"/>
    </source>
</evidence>
<dbReference type="EMBL" id="CP064942">
    <property type="protein sequence ID" value="QPH54651.1"/>
    <property type="molecule type" value="Genomic_DNA"/>
</dbReference>
<dbReference type="KEGG" id="poz:I0K15_02380"/>
<dbReference type="PRINTS" id="PR00313">
    <property type="entry name" value="CABNDNGRPT"/>
</dbReference>
<reference evidence="5 6" key="1">
    <citation type="submission" date="2020-11" db="EMBL/GenBank/DDBJ databases">
        <title>Description of Pontivivens ytuae sp. nov. isolated from deep sea sediment of Mariana Trench.</title>
        <authorList>
            <person name="Wang Z."/>
            <person name="Sun Q.-L."/>
            <person name="Xu X.-D."/>
            <person name="Tang Y.-Z."/>
            <person name="Zhang J."/>
        </authorList>
    </citation>
    <scope>NUCLEOTIDE SEQUENCE [LARGE SCALE GENOMIC DNA]</scope>
    <source>
        <strain evidence="5 6">MT2928</strain>
    </source>
</reference>